<feature type="compositionally biased region" description="Polar residues" evidence="1">
    <location>
        <begin position="24"/>
        <end position="42"/>
    </location>
</feature>
<protein>
    <submittedName>
        <fullName evidence="2">Uncharacterized protein</fullName>
    </submittedName>
</protein>
<dbReference type="AlphaFoldDB" id="A0A2C6KTB1"/>
<evidence type="ECO:0000313" key="3">
    <source>
        <dbReference type="Proteomes" id="UP000221165"/>
    </source>
</evidence>
<reference evidence="2 3" key="1">
    <citation type="journal article" date="2017" name="Int. J. Parasitol.">
        <title>The genome of the protozoan parasite Cystoisospora suis and a reverse vaccinology approach to identify vaccine candidates.</title>
        <authorList>
            <person name="Palmieri N."/>
            <person name="Shrestha A."/>
            <person name="Ruttkowski B."/>
            <person name="Beck T."/>
            <person name="Vogl C."/>
            <person name="Tomley F."/>
            <person name="Blake D.P."/>
            <person name="Joachim A."/>
        </authorList>
    </citation>
    <scope>NUCLEOTIDE SEQUENCE [LARGE SCALE GENOMIC DNA]</scope>
    <source>
        <strain evidence="2 3">Wien I</strain>
    </source>
</reference>
<dbReference type="Proteomes" id="UP000221165">
    <property type="component" value="Unassembled WGS sequence"/>
</dbReference>
<evidence type="ECO:0000256" key="1">
    <source>
        <dbReference type="SAM" id="MobiDB-lite"/>
    </source>
</evidence>
<evidence type="ECO:0000313" key="2">
    <source>
        <dbReference type="EMBL" id="PHJ19423.1"/>
    </source>
</evidence>
<feature type="region of interest" description="Disordered" evidence="1">
    <location>
        <begin position="1"/>
        <end position="65"/>
    </location>
</feature>
<comment type="caution">
    <text evidence="2">The sequence shown here is derived from an EMBL/GenBank/DDBJ whole genome shotgun (WGS) entry which is preliminary data.</text>
</comment>
<organism evidence="2 3">
    <name type="scientific">Cystoisospora suis</name>
    <dbReference type="NCBI Taxonomy" id="483139"/>
    <lineage>
        <taxon>Eukaryota</taxon>
        <taxon>Sar</taxon>
        <taxon>Alveolata</taxon>
        <taxon>Apicomplexa</taxon>
        <taxon>Conoidasida</taxon>
        <taxon>Coccidia</taxon>
        <taxon>Eucoccidiorida</taxon>
        <taxon>Eimeriorina</taxon>
        <taxon>Sarcocystidae</taxon>
        <taxon>Cystoisospora</taxon>
    </lineage>
</organism>
<dbReference type="VEuPathDB" id="ToxoDB:CSUI_006738"/>
<name>A0A2C6KTB1_9APIC</name>
<gene>
    <name evidence="2" type="ORF">CSUI_006738</name>
</gene>
<accession>A0A2C6KTB1</accession>
<dbReference type="EMBL" id="MIGC01003441">
    <property type="protein sequence ID" value="PHJ19423.1"/>
    <property type="molecule type" value="Genomic_DNA"/>
</dbReference>
<proteinExistence type="predicted"/>
<keyword evidence="3" id="KW-1185">Reference proteome</keyword>
<dbReference type="RefSeq" id="XP_067921123.1">
    <property type="nucleotide sequence ID" value="XM_068066891.1"/>
</dbReference>
<dbReference type="GeneID" id="94430102"/>
<sequence>MLGGLKISDASTTVRSDWNHRGSDTSSANNSPLRISAVSQLCKTRRTTPVREAGASPPQEGQDHG</sequence>